<dbReference type="InParanoid" id="M7Y491"/>
<evidence type="ECO:0000313" key="2">
    <source>
        <dbReference type="Proteomes" id="UP000010953"/>
    </source>
</evidence>
<keyword evidence="2" id="KW-1185">Reference proteome</keyword>
<gene>
    <name evidence="1" type="ORF">C943_01338</name>
</gene>
<evidence type="ECO:0000313" key="1">
    <source>
        <dbReference type="EMBL" id="EMS32076.1"/>
    </source>
</evidence>
<dbReference type="EMBL" id="AMZY02000014">
    <property type="protein sequence ID" value="EMS32076.1"/>
    <property type="molecule type" value="Genomic_DNA"/>
</dbReference>
<sequence length="56" mass="6845">MESMYSITVILNCLSPKAQQNEIVFFLFRFVRKPNLQFFYVWDEKAKNFFNKLFVN</sequence>
<organism evidence="1 2">
    <name type="scientific">Mariniradius saccharolyticus AK6</name>
    <dbReference type="NCBI Taxonomy" id="1239962"/>
    <lineage>
        <taxon>Bacteria</taxon>
        <taxon>Pseudomonadati</taxon>
        <taxon>Bacteroidota</taxon>
        <taxon>Cytophagia</taxon>
        <taxon>Cytophagales</taxon>
        <taxon>Cyclobacteriaceae</taxon>
        <taxon>Mariniradius</taxon>
    </lineage>
</organism>
<name>M7Y491_9BACT</name>
<dbReference type="AlphaFoldDB" id="M7Y491"/>
<accession>M7Y491</accession>
<comment type="caution">
    <text evidence="1">The sequence shown here is derived from an EMBL/GenBank/DDBJ whole genome shotgun (WGS) entry which is preliminary data.</text>
</comment>
<proteinExistence type="predicted"/>
<protein>
    <submittedName>
        <fullName evidence="1">Uncharacterized protein</fullName>
    </submittedName>
</protein>
<dbReference type="Proteomes" id="UP000010953">
    <property type="component" value="Unassembled WGS sequence"/>
</dbReference>
<reference evidence="1" key="1">
    <citation type="submission" date="2013-01" db="EMBL/GenBank/DDBJ databases">
        <title>Genome assembly of Mariniradius saccharolyticus AK6.</title>
        <authorList>
            <person name="Vaidya B."/>
            <person name="Khatri I."/>
            <person name="Tanuku N.R.S."/>
            <person name="Subramanian S."/>
            <person name="Pinnaka A."/>
        </authorList>
    </citation>
    <scope>NUCLEOTIDE SEQUENCE [LARGE SCALE GENOMIC DNA]</scope>
    <source>
        <strain evidence="1">AK6</strain>
    </source>
</reference>